<dbReference type="Gene3D" id="3.40.50.2300">
    <property type="match status" value="2"/>
</dbReference>
<keyword evidence="17" id="KW-0472">Membrane</keyword>
<keyword evidence="13" id="KW-0378">Hydrolase</keyword>
<dbReference type="Pfam" id="PF02518">
    <property type="entry name" value="HATPase_c"/>
    <property type="match status" value="1"/>
</dbReference>
<keyword evidence="10" id="KW-0547">Nucleotide-binding</keyword>
<keyword evidence="8" id="KW-0808">Transferase</keyword>
<keyword evidence="12" id="KW-0067">ATP-binding</keyword>
<keyword evidence="9 17" id="KW-0812">Transmembrane</keyword>
<keyword evidence="6" id="KW-0997">Cell inner membrane</keyword>
<feature type="domain" description="Response regulatory" evidence="19">
    <location>
        <begin position="862"/>
        <end position="978"/>
    </location>
</feature>
<dbReference type="PANTHER" id="PTHR45339:SF1">
    <property type="entry name" value="HYBRID SIGNAL TRANSDUCTION HISTIDINE KINASE J"/>
    <property type="match status" value="1"/>
</dbReference>
<dbReference type="InterPro" id="IPR036890">
    <property type="entry name" value="HATPase_C_sf"/>
</dbReference>
<evidence type="ECO:0000256" key="10">
    <source>
        <dbReference type="ARBA" id="ARBA00022741"/>
    </source>
</evidence>
<evidence type="ECO:0000256" key="5">
    <source>
        <dbReference type="ARBA" id="ARBA00022475"/>
    </source>
</evidence>
<evidence type="ECO:0000256" key="6">
    <source>
        <dbReference type="ARBA" id="ARBA00022519"/>
    </source>
</evidence>
<dbReference type="Gene3D" id="1.10.287.130">
    <property type="match status" value="1"/>
</dbReference>
<dbReference type="CDD" id="cd00156">
    <property type="entry name" value="REC"/>
    <property type="match status" value="1"/>
</dbReference>
<dbReference type="SMART" id="SM00448">
    <property type="entry name" value="REC"/>
    <property type="match status" value="2"/>
</dbReference>
<evidence type="ECO:0000256" key="11">
    <source>
        <dbReference type="ARBA" id="ARBA00022777"/>
    </source>
</evidence>
<dbReference type="Pfam" id="PF00512">
    <property type="entry name" value="HisKA"/>
    <property type="match status" value="1"/>
</dbReference>
<gene>
    <name evidence="21" type="ORF">ACFFLH_04660</name>
</gene>
<dbReference type="PANTHER" id="PTHR45339">
    <property type="entry name" value="HYBRID SIGNAL TRANSDUCTION HISTIDINE KINASE J"/>
    <property type="match status" value="1"/>
</dbReference>
<comment type="subcellular location">
    <subcellularLocation>
        <location evidence="2">Cell inner membrane</location>
        <topology evidence="2">Multi-pass membrane protein</topology>
    </subcellularLocation>
</comment>
<dbReference type="PROSITE" id="PS50110">
    <property type="entry name" value="RESPONSE_REGULATORY"/>
    <property type="match status" value="2"/>
</dbReference>
<feature type="domain" description="PAS" evidence="20">
    <location>
        <begin position="353"/>
        <end position="395"/>
    </location>
</feature>
<keyword evidence="13" id="KW-0904">Protein phosphatase</keyword>
<dbReference type="Proteomes" id="UP001589628">
    <property type="component" value="Unassembled WGS sequence"/>
</dbReference>
<dbReference type="PROSITE" id="PS50112">
    <property type="entry name" value="PAS"/>
    <property type="match status" value="1"/>
</dbReference>
<dbReference type="EC" id="2.7.13.3" evidence="3"/>
<dbReference type="NCBIfam" id="TIGR00229">
    <property type="entry name" value="sensory_box"/>
    <property type="match status" value="1"/>
</dbReference>
<comment type="caution">
    <text evidence="21">The sequence shown here is derived from an EMBL/GenBank/DDBJ whole genome shotgun (WGS) entry which is preliminary data.</text>
</comment>
<evidence type="ECO:0000256" key="3">
    <source>
        <dbReference type="ARBA" id="ARBA00012438"/>
    </source>
</evidence>
<keyword evidence="11" id="KW-0418">Kinase</keyword>
<accession>A0ABV5Z8U8</accession>
<dbReference type="InterPro" id="IPR000014">
    <property type="entry name" value="PAS"/>
</dbReference>
<dbReference type="InterPro" id="IPR001789">
    <property type="entry name" value="Sig_transdc_resp-reg_receiver"/>
</dbReference>
<evidence type="ECO:0000256" key="4">
    <source>
        <dbReference type="ARBA" id="ARBA00019468"/>
    </source>
</evidence>
<dbReference type="SMART" id="SM00388">
    <property type="entry name" value="HisKA"/>
    <property type="match status" value="1"/>
</dbReference>
<evidence type="ECO:0000256" key="15">
    <source>
        <dbReference type="ARBA" id="ARBA00023012"/>
    </source>
</evidence>
<dbReference type="SUPFAM" id="SSF103190">
    <property type="entry name" value="Sensory domain-like"/>
    <property type="match status" value="1"/>
</dbReference>
<dbReference type="InterPro" id="IPR005467">
    <property type="entry name" value="His_kinase_dom"/>
</dbReference>
<keyword evidence="22" id="KW-1185">Reference proteome</keyword>
<dbReference type="SUPFAM" id="SSF47384">
    <property type="entry name" value="Homodimeric domain of signal transducing histidine kinase"/>
    <property type="match status" value="1"/>
</dbReference>
<evidence type="ECO:0000256" key="7">
    <source>
        <dbReference type="ARBA" id="ARBA00022553"/>
    </source>
</evidence>
<evidence type="ECO:0000256" key="1">
    <source>
        <dbReference type="ARBA" id="ARBA00000085"/>
    </source>
</evidence>
<dbReference type="InterPro" id="IPR036097">
    <property type="entry name" value="HisK_dim/P_sf"/>
</dbReference>
<dbReference type="EMBL" id="JBHLZN010000001">
    <property type="protein sequence ID" value="MFB9885698.1"/>
    <property type="molecule type" value="Genomic_DNA"/>
</dbReference>
<dbReference type="SUPFAM" id="SSF55785">
    <property type="entry name" value="PYP-like sensor domain (PAS domain)"/>
    <property type="match status" value="1"/>
</dbReference>
<feature type="modified residue" description="4-aspartylphosphate" evidence="16">
    <location>
        <position position="911"/>
    </location>
</feature>
<dbReference type="CDD" id="cd16922">
    <property type="entry name" value="HATPase_EvgS-ArcB-TorS-like"/>
    <property type="match status" value="1"/>
</dbReference>
<evidence type="ECO:0000259" key="20">
    <source>
        <dbReference type="PROSITE" id="PS50112"/>
    </source>
</evidence>
<evidence type="ECO:0000256" key="14">
    <source>
        <dbReference type="ARBA" id="ARBA00022989"/>
    </source>
</evidence>
<keyword evidence="14 17" id="KW-1133">Transmembrane helix</keyword>
<evidence type="ECO:0000256" key="13">
    <source>
        <dbReference type="ARBA" id="ARBA00022912"/>
    </source>
</evidence>
<dbReference type="InterPro" id="IPR003661">
    <property type="entry name" value="HisK_dim/P_dom"/>
</dbReference>
<dbReference type="Gene3D" id="3.30.450.220">
    <property type="entry name" value="LuxQ periplasmic domain, N-terminal subdomain"/>
    <property type="match status" value="1"/>
</dbReference>
<keyword evidence="7 16" id="KW-0597">Phosphoprotein</keyword>
<dbReference type="SMART" id="SM00091">
    <property type="entry name" value="PAS"/>
    <property type="match status" value="1"/>
</dbReference>
<evidence type="ECO:0000259" key="19">
    <source>
        <dbReference type="PROSITE" id="PS50110"/>
    </source>
</evidence>
<dbReference type="RefSeq" id="WP_051527821.1">
    <property type="nucleotide sequence ID" value="NZ_JBHLZN010000001.1"/>
</dbReference>
<name>A0ABV5Z8U8_9GAMM</name>
<dbReference type="Pfam" id="PF00072">
    <property type="entry name" value="Response_reg"/>
    <property type="match status" value="2"/>
</dbReference>
<sequence length="988" mass="111106">MPKRRSLFSIILLLILGAFSLMAGALLYFGYYNGREALNLEMQNTFRRTHATFQLFLDNTLSRQQQLIASIANHSKVIDALEQQNSDKLAEEFRYRLNLHGDNQPDFILVQRGSQLLWNDIGSTFYGLDTNLNRQLLNQELSTRGRWQLLQIPQPQQAHHLVILAFRDQVIDAANGQVVADILAGIVLSDNIALANLAELATDSELVALLHQGKLLTSSSQSLYPSYERLEQADDGQMISLDAKLSAQCNTVVLNLRPTTLRFCSAMPTDAISELRDVFEIRLWTLVGAVTLISILITLLLYRSTIVPLHKLVSYTEHLARYGKREGFTSSHIKEFDQVADNLQEIVTELRHKESSLQDLFDSAFSPILVWLPNGSLTQLNPSAKQLLGLNEQQLRYAPIFEIFPAEVHSQLTQACQGQAVEGLEVQIAGRSWLWNLAPIQVDQHLSGVIAQGLDITSHKEAEAKMQLAKEAAEQASRAKSDFLATISHEIRTPMNGVIGNIQLLEDSHLSHEQEEYVETIRHCAENLLTLINDVLDFSKIESGAIELEQHPFYLRGCLEEAASIFATTAHEKGLELICMVDESVPDYANGDSTRLRQILMNLIGNAIKFTSQGEVQLRAQASVQADQALWLRVWIQDSGIGIANEAITRLFEPFSQADTSTTRRYGGTGLGLSICKRLVELMQGKIEVQSQPGQGSTFHFSVQLGQVDSSRYHRVEDEHILIGKRVLIVDDNAANRQVLSGLCRSWKLQYELATHAKEALTLYQQKHYDLLLLDYLMPDMNGVELAQKLHQLGNPPPMLLLSSAVRHNSQQQIHQLFHTYLPKPIRKQILLETMVRALSDQPQQAQGLVKVSRPPAQRSLNLMVVEDNLVNQKLITTILKKMGHEVRVCQDGLEAIEAFKNEPAQIIFMDMQMPRMDGLEATRHIRQSEQGQNVIIIALTANAMRTDKERCLEAGMNDFISKPFRVEDIRSMLERWSTADSLNGHSN</sequence>
<feature type="domain" description="Response regulatory" evidence="19">
    <location>
        <begin position="726"/>
        <end position="839"/>
    </location>
</feature>
<dbReference type="InterPro" id="IPR043056">
    <property type="entry name" value="LuxQ-periplasm_N"/>
</dbReference>
<evidence type="ECO:0000313" key="21">
    <source>
        <dbReference type="EMBL" id="MFB9885698.1"/>
    </source>
</evidence>
<dbReference type="Gene3D" id="3.30.565.10">
    <property type="entry name" value="Histidine kinase-like ATPase, C-terminal domain"/>
    <property type="match status" value="1"/>
</dbReference>
<dbReference type="PRINTS" id="PR00344">
    <property type="entry name" value="BCTRLSENSOR"/>
</dbReference>
<evidence type="ECO:0000256" key="12">
    <source>
        <dbReference type="ARBA" id="ARBA00022840"/>
    </source>
</evidence>
<evidence type="ECO:0000256" key="2">
    <source>
        <dbReference type="ARBA" id="ARBA00004429"/>
    </source>
</evidence>
<dbReference type="SMART" id="SM00387">
    <property type="entry name" value="HATPase_c"/>
    <property type="match status" value="1"/>
</dbReference>
<proteinExistence type="predicted"/>
<dbReference type="InterPro" id="IPR004358">
    <property type="entry name" value="Sig_transdc_His_kin-like_C"/>
</dbReference>
<dbReference type="Pfam" id="PF09308">
    <property type="entry name" value="LuxQ-periplasm"/>
    <property type="match status" value="1"/>
</dbReference>
<dbReference type="InterPro" id="IPR003594">
    <property type="entry name" value="HATPase_dom"/>
</dbReference>
<dbReference type="CDD" id="cd00082">
    <property type="entry name" value="HisKA"/>
    <property type="match status" value="1"/>
</dbReference>
<keyword evidence="5" id="KW-1003">Cell membrane</keyword>
<dbReference type="CDD" id="cd00130">
    <property type="entry name" value="PAS"/>
    <property type="match status" value="1"/>
</dbReference>
<dbReference type="CDD" id="cd17546">
    <property type="entry name" value="REC_hyHK_CKI1_RcsC-like"/>
    <property type="match status" value="1"/>
</dbReference>
<feature type="domain" description="Histidine kinase" evidence="18">
    <location>
        <begin position="486"/>
        <end position="707"/>
    </location>
</feature>
<dbReference type="InterPro" id="IPR035965">
    <property type="entry name" value="PAS-like_dom_sf"/>
</dbReference>
<evidence type="ECO:0000256" key="9">
    <source>
        <dbReference type="ARBA" id="ARBA00022692"/>
    </source>
</evidence>
<evidence type="ECO:0000256" key="16">
    <source>
        <dbReference type="PROSITE-ProRule" id="PRU00169"/>
    </source>
</evidence>
<keyword evidence="15" id="KW-0902">Two-component regulatory system</keyword>
<evidence type="ECO:0000256" key="8">
    <source>
        <dbReference type="ARBA" id="ARBA00022679"/>
    </source>
</evidence>
<evidence type="ECO:0000313" key="22">
    <source>
        <dbReference type="Proteomes" id="UP001589628"/>
    </source>
</evidence>
<dbReference type="PROSITE" id="PS50109">
    <property type="entry name" value="HIS_KIN"/>
    <property type="match status" value="1"/>
</dbReference>
<dbReference type="SUPFAM" id="SSF55874">
    <property type="entry name" value="ATPase domain of HSP90 chaperone/DNA topoisomerase II/histidine kinase"/>
    <property type="match status" value="1"/>
</dbReference>
<evidence type="ECO:0000259" key="18">
    <source>
        <dbReference type="PROSITE" id="PS50109"/>
    </source>
</evidence>
<dbReference type="SUPFAM" id="SSF52172">
    <property type="entry name" value="CheY-like"/>
    <property type="match status" value="2"/>
</dbReference>
<feature type="transmembrane region" description="Helical" evidence="17">
    <location>
        <begin position="283"/>
        <end position="302"/>
    </location>
</feature>
<dbReference type="InterPro" id="IPR029151">
    <property type="entry name" value="Sensor-like_sf"/>
</dbReference>
<comment type="catalytic activity">
    <reaction evidence="1">
        <text>ATP + protein L-histidine = ADP + protein N-phospho-L-histidine.</text>
        <dbReference type="EC" id="2.7.13.3"/>
    </reaction>
</comment>
<dbReference type="InterPro" id="IPR011006">
    <property type="entry name" value="CheY-like_superfamily"/>
</dbReference>
<reference evidence="21 22" key="1">
    <citation type="submission" date="2024-09" db="EMBL/GenBank/DDBJ databases">
        <authorList>
            <person name="Sun Q."/>
            <person name="Mori K."/>
        </authorList>
    </citation>
    <scope>NUCLEOTIDE SEQUENCE [LARGE SCALE GENOMIC DNA]</scope>
    <source>
        <strain evidence="21 22">ATCC 51285</strain>
    </source>
</reference>
<evidence type="ECO:0000256" key="17">
    <source>
        <dbReference type="SAM" id="Phobius"/>
    </source>
</evidence>
<organism evidence="21 22">
    <name type="scientific">Balneatrix alpica</name>
    <dbReference type="NCBI Taxonomy" id="75684"/>
    <lineage>
        <taxon>Bacteria</taxon>
        <taxon>Pseudomonadati</taxon>
        <taxon>Pseudomonadota</taxon>
        <taxon>Gammaproteobacteria</taxon>
        <taxon>Oceanospirillales</taxon>
        <taxon>Balneatrichaceae</taxon>
        <taxon>Balneatrix</taxon>
    </lineage>
</organism>
<feature type="modified residue" description="4-aspartylphosphate" evidence="16">
    <location>
        <position position="775"/>
    </location>
</feature>
<feature type="transmembrane region" description="Helical" evidence="17">
    <location>
        <begin position="7"/>
        <end position="31"/>
    </location>
</feature>
<dbReference type="Gene3D" id="3.30.450.20">
    <property type="entry name" value="PAS domain"/>
    <property type="match status" value="1"/>
</dbReference>
<dbReference type="InterPro" id="IPR015387">
    <property type="entry name" value="LuxQ-periplasm_dom"/>
</dbReference>
<protein>
    <recommendedName>
        <fullName evidence="4">Autoinducer 2 sensor kinase/phosphatase LuxQ</fullName>
        <ecNumber evidence="3">2.7.13.3</ecNumber>
    </recommendedName>
</protein>